<accession>A0A563EYK2</accession>
<gene>
    <name evidence="2" type="ORF">FKR81_09970</name>
</gene>
<keyword evidence="3" id="KW-1185">Reference proteome</keyword>
<dbReference type="Proteomes" id="UP000316639">
    <property type="component" value="Unassembled WGS sequence"/>
</dbReference>
<evidence type="ECO:0000256" key="1">
    <source>
        <dbReference type="SAM" id="MobiDB-lite"/>
    </source>
</evidence>
<protein>
    <submittedName>
        <fullName evidence="2">Uncharacterized protein</fullName>
    </submittedName>
</protein>
<evidence type="ECO:0000313" key="2">
    <source>
        <dbReference type="EMBL" id="TWP52622.1"/>
    </source>
</evidence>
<evidence type="ECO:0000313" key="3">
    <source>
        <dbReference type="Proteomes" id="UP000316639"/>
    </source>
</evidence>
<feature type="region of interest" description="Disordered" evidence="1">
    <location>
        <begin position="258"/>
        <end position="311"/>
    </location>
</feature>
<feature type="compositionally biased region" description="Basic and acidic residues" evidence="1">
    <location>
        <begin position="280"/>
        <end position="294"/>
    </location>
</feature>
<dbReference type="RefSeq" id="WP_146350678.1">
    <property type="nucleotide sequence ID" value="NZ_VOBR01000005.1"/>
</dbReference>
<organism evidence="2 3">
    <name type="scientific">Lentzea tibetensis</name>
    <dbReference type="NCBI Taxonomy" id="2591470"/>
    <lineage>
        <taxon>Bacteria</taxon>
        <taxon>Bacillati</taxon>
        <taxon>Actinomycetota</taxon>
        <taxon>Actinomycetes</taxon>
        <taxon>Pseudonocardiales</taxon>
        <taxon>Pseudonocardiaceae</taxon>
        <taxon>Lentzea</taxon>
    </lineage>
</organism>
<dbReference type="OrthoDB" id="3683428at2"/>
<name>A0A563EYK2_9PSEU</name>
<dbReference type="EMBL" id="VOBR01000005">
    <property type="protein sequence ID" value="TWP52622.1"/>
    <property type="molecule type" value="Genomic_DNA"/>
</dbReference>
<feature type="compositionally biased region" description="Basic and acidic residues" evidence="1">
    <location>
        <begin position="301"/>
        <end position="311"/>
    </location>
</feature>
<reference evidence="2 3" key="1">
    <citation type="submission" date="2019-07" db="EMBL/GenBank/DDBJ databases">
        <title>Lentzea xizangensis sp. nov., isolated from Qinghai-Tibetan Plateau Soils.</title>
        <authorList>
            <person name="Huang J."/>
        </authorList>
    </citation>
    <scope>NUCLEOTIDE SEQUENCE [LARGE SCALE GENOMIC DNA]</scope>
    <source>
        <strain evidence="2 3">FXJ1.1311</strain>
    </source>
</reference>
<dbReference type="AlphaFoldDB" id="A0A563EYK2"/>
<sequence>MSTYEEWCRNMDAQASHIIGVYREEDPLGGRFPEPEQWLRRYFECMKCGDPDRVQVMVDELTEAKYVLGKDLREHLGGAQLDMNGWTGAAADDFRNYLLKLEDAVNVLVECIDSLLLIVRSYQALVLSMRNDALNLIDQTLKAIDNAGADGWKIALAVVGAIAGVVGTVATGGAGAGVAVAVFSSLVSGAAGVANETIDGDSEFTVCLSMAKSSVNVIHGIDVERAKIENALSTLSTFVSGSKLAEVRPDRPVIITAPSFDPGSFGMTDEAQGKHRRPTDKKDLVPEPKRHEDGPYDDGVFGDRYEEQGPA</sequence>
<comment type="caution">
    <text evidence="2">The sequence shown here is derived from an EMBL/GenBank/DDBJ whole genome shotgun (WGS) entry which is preliminary data.</text>
</comment>
<proteinExistence type="predicted"/>